<dbReference type="EMBL" id="SOCE01000002">
    <property type="protein sequence ID" value="TDU83292.1"/>
    <property type="molecule type" value="Genomic_DNA"/>
</dbReference>
<keyword evidence="3" id="KW-0813">Transport</keyword>
<dbReference type="PANTHER" id="PTHR46494:SF1">
    <property type="entry name" value="CORA FAMILY METAL ION TRANSPORTER (EUROFUNG)"/>
    <property type="match status" value="1"/>
</dbReference>
<dbReference type="Proteomes" id="UP000295151">
    <property type="component" value="Unassembled WGS sequence"/>
</dbReference>
<dbReference type="GO" id="GO:0015087">
    <property type="term" value="F:cobalt ion transmembrane transporter activity"/>
    <property type="evidence" value="ECO:0007669"/>
    <property type="project" value="TreeGrafter"/>
</dbReference>
<evidence type="ECO:0000256" key="8">
    <source>
        <dbReference type="ARBA" id="ARBA00023065"/>
    </source>
</evidence>
<dbReference type="GO" id="GO:0000287">
    <property type="term" value="F:magnesium ion binding"/>
    <property type="evidence" value="ECO:0007669"/>
    <property type="project" value="TreeGrafter"/>
</dbReference>
<comment type="caution">
    <text evidence="13">The sequence shown here is derived from an EMBL/GenBank/DDBJ whole genome shotgun (WGS) entry which is preliminary data.</text>
</comment>
<evidence type="ECO:0000256" key="10">
    <source>
        <dbReference type="ARBA" id="ARBA00034269"/>
    </source>
</evidence>
<dbReference type="GO" id="GO:0005886">
    <property type="term" value="C:plasma membrane"/>
    <property type="evidence" value="ECO:0007669"/>
    <property type="project" value="UniProtKB-SubCell"/>
</dbReference>
<proteinExistence type="inferred from homology"/>
<dbReference type="GO" id="GO:0050897">
    <property type="term" value="F:cobalt ion binding"/>
    <property type="evidence" value="ECO:0007669"/>
    <property type="project" value="TreeGrafter"/>
</dbReference>
<comment type="catalytic activity">
    <reaction evidence="10">
        <text>Mg(2+)(in) = Mg(2+)(out)</text>
        <dbReference type="Rhea" id="RHEA:29827"/>
        <dbReference type="ChEBI" id="CHEBI:18420"/>
    </reaction>
</comment>
<dbReference type="PANTHER" id="PTHR46494">
    <property type="entry name" value="CORA FAMILY METAL ION TRANSPORTER (EUROFUNG)"/>
    <property type="match status" value="1"/>
</dbReference>
<name>A0A4R7SVG1_9ACTN</name>
<evidence type="ECO:0000313" key="14">
    <source>
        <dbReference type="Proteomes" id="UP000295151"/>
    </source>
</evidence>
<evidence type="ECO:0000256" key="12">
    <source>
        <dbReference type="SAM" id="Phobius"/>
    </source>
</evidence>
<keyword evidence="7 12" id="KW-1133">Transmembrane helix</keyword>
<dbReference type="GO" id="GO:0015095">
    <property type="term" value="F:magnesium ion transmembrane transporter activity"/>
    <property type="evidence" value="ECO:0007669"/>
    <property type="project" value="TreeGrafter"/>
</dbReference>
<dbReference type="CDD" id="cd12830">
    <property type="entry name" value="MtCorA-like"/>
    <property type="match status" value="1"/>
</dbReference>
<dbReference type="SUPFAM" id="SSF143865">
    <property type="entry name" value="CorA soluble domain-like"/>
    <property type="match status" value="1"/>
</dbReference>
<comment type="similarity">
    <text evidence="2">Belongs to the CorA metal ion transporter (MIT) (TC 1.A.35) family.</text>
</comment>
<reference evidence="13 14" key="1">
    <citation type="submission" date="2019-03" db="EMBL/GenBank/DDBJ databases">
        <title>Genomic Encyclopedia of Type Strains, Phase III (KMG-III): the genomes of soil and plant-associated and newly described type strains.</title>
        <authorList>
            <person name="Whitman W."/>
        </authorList>
    </citation>
    <scope>NUCLEOTIDE SEQUENCE [LARGE SCALE GENOMIC DNA]</scope>
    <source>
        <strain evidence="13 14">VKM Ac-2575</strain>
    </source>
</reference>
<evidence type="ECO:0000256" key="2">
    <source>
        <dbReference type="ARBA" id="ARBA00009765"/>
    </source>
</evidence>
<evidence type="ECO:0000256" key="7">
    <source>
        <dbReference type="ARBA" id="ARBA00022989"/>
    </source>
</evidence>
<organism evidence="13 14">
    <name type="scientific">Kribbella voronezhensis</name>
    <dbReference type="NCBI Taxonomy" id="2512212"/>
    <lineage>
        <taxon>Bacteria</taxon>
        <taxon>Bacillati</taxon>
        <taxon>Actinomycetota</taxon>
        <taxon>Actinomycetes</taxon>
        <taxon>Propionibacteriales</taxon>
        <taxon>Kribbellaceae</taxon>
        <taxon>Kribbella</taxon>
    </lineage>
</organism>
<evidence type="ECO:0000256" key="6">
    <source>
        <dbReference type="ARBA" id="ARBA00022842"/>
    </source>
</evidence>
<dbReference type="FunFam" id="1.20.58.340:FF:000004">
    <property type="entry name" value="Magnesium transport protein CorA"/>
    <property type="match status" value="1"/>
</dbReference>
<keyword evidence="14" id="KW-1185">Reference proteome</keyword>
<evidence type="ECO:0000256" key="5">
    <source>
        <dbReference type="ARBA" id="ARBA00022692"/>
    </source>
</evidence>
<comment type="subcellular location">
    <subcellularLocation>
        <location evidence="1">Cell membrane</location>
        <topology evidence="1">Multi-pass membrane protein</topology>
    </subcellularLocation>
</comment>
<dbReference type="OrthoDB" id="9803416at2"/>
<keyword evidence="9 12" id="KW-0472">Membrane</keyword>
<evidence type="ECO:0000256" key="4">
    <source>
        <dbReference type="ARBA" id="ARBA00022475"/>
    </source>
</evidence>
<sequence>MIVHSELYADGQRQPDELEAVARDRTTSDAAFAWIDLHEPSDAELCNAQRLFGLHDLAVEDAQASHQRPKVERYGDALAVVLCTVHYLDDVQAVSTGQVSVFLGHDYVVTVWHGDRSDLERTLATLDEMPLALSHGPAAVLWAICDAVVDTYASASTSIEADVDAIEAAVFGVRCTSEAERIYMLKREVLEMRRAVVPLREPIEQFARADLLHVDSEAAVYFRNVAGHVARVCEQTDTLDKLLGSALDAHVARVSVQQNDDMRRISAWIAIAAGPTVVCAIYGMNFDNMPELHWRYGYFMILGLIVAGCAALYATFRRSGWL</sequence>
<gene>
    <name evidence="13" type="ORF">EV138_5754</name>
</gene>
<dbReference type="SUPFAM" id="SSF144083">
    <property type="entry name" value="Magnesium transport protein CorA, transmembrane region"/>
    <property type="match status" value="1"/>
</dbReference>
<dbReference type="Gene3D" id="3.30.460.20">
    <property type="entry name" value="CorA soluble domain-like"/>
    <property type="match status" value="1"/>
</dbReference>
<evidence type="ECO:0000313" key="13">
    <source>
        <dbReference type="EMBL" id="TDU83292.1"/>
    </source>
</evidence>
<accession>A0A4R7SVG1</accession>
<protein>
    <submittedName>
        <fullName evidence="13">Magnesium transporter</fullName>
    </submittedName>
</protein>
<evidence type="ECO:0000256" key="3">
    <source>
        <dbReference type="ARBA" id="ARBA00022448"/>
    </source>
</evidence>
<dbReference type="InterPro" id="IPR002523">
    <property type="entry name" value="MgTranspt_CorA/ZnTranspt_ZntB"/>
</dbReference>
<evidence type="ECO:0000256" key="1">
    <source>
        <dbReference type="ARBA" id="ARBA00004651"/>
    </source>
</evidence>
<evidence type="ECO:0000256" key="11">
    <source>
        <dbReference type="ARBA" id="ARBA00045497"/>
    </source>
</evidence>
<dbReference type="AlphaFoldDB" id="A0A4R7SVG1"/>
<keyword evidence="5 12" id="KW-0812">Transmembrane</keyword>
<keyword evidence="8" id="KW-0406">Ion transport</keyword>
<dbReference type="Gene3D" id="1.20.58.340">
    <property type="entry name" value="Magnesium transport protein CorA, transmembrane region"/>
    <property type="match status" value="2"/>
</dbReference>
<dbReference type="InterPro" id="IPR045861">
    <property type="entry name" value="CorA_cytoplasmic_dom"/>
</dbReference>
<feature type="transmembrane region" description="Helical" evidence="12">
    <location>
        <begin position="296"/>
        <end position="316"/>
    </location>
</feature>
<keyword evidence="6" id="KW-0460">Magnesium</keyword>
<dbReference type="InterPro" id="IPR045863">
    <property type="entry name" value="CorA_TM1_TM2"/>
</dbReference>
<comment type="function">
    <text evidence="11">Mediates influx of magnesium ions. Alternates between open and closed states. Activated by low cytoplasmic Mg(2+) levels. Inactive when cytoplasmic Mg(2+) levels are high.</text>
</comment>
<evidence type="ECO:0000256" key="9">
    <source>
        <dbReference type="ARBA" id="ARBA00023136"/>
    </source>
</evidence>
<keyword evidence="4" id="KW-1003">Cell membrane</keyword>
<feature type="transmembrane region" description="Helical" evidence="12">
    <location>
        <begin position="265"/>
        <end position="284"/>
    </location>
</feature>
<dbReference type="Pfam" id="PF01544">
    <property type="entry name" value="CorA"/>
    <property type="match status" value="1"/>
</dbReference>